<reference evidence="18 19" key="1">
    <citation type="submission" date="2019-02" db="EMBL/GenBank/DDBJ databases">
        <title>Genomic Encyclopedia of Type Strains, Phase IV (KMG-IV): sequencing the most valuable type-strain genomes for metagenomic binning, comparative biology and taxonomic classification.</title>
        <authorList>
            <person name="Goeker M."/>
        </authorList>
    </citation>
    <scope>NUCLEOTIDE SEQUENCE [LARGE SCALE GENOMIC DNA]</scope>
    <source>
        <strain evidence="18 19">DSM 43045</strain>
    </source>
</reference>
<accession>A0A4Q7MCA5</accession>
<name>A0A4Q7MCA5_9MICO</name>
<dbReference type="UniPathway" id="UPA00164"/>
<keyword evidence="9" id="KW-0418">Kinase</keyword>
<dbReference type="AlphaFoldDB" id="A0A4Q7MCA5"/>
<evidence type="ECO:0000256" key="9">
    <source>
        <dbReference type="ARBA" id="ARBA00022777"/>
    </source>
</evidence>
<evidence type="ECO:0000256" key="11">
    <source>
        <dbReference type="ARBA" id="ARBA00023056"/>
    </source>
</evidence>
<sequence length="486" mass="51724">MDSAVAAIAEWMPRQRWFGGKGHAPALRLIGAFDLPTAEEDARVRTLLVMDDAAEPPILYQVPVVERAVRQHSPAASDHLIGRLSEGGFLYDGPHDRAYTDALLDLIVGEGRAASAGAVASGRYSGGEEDRGGGAAASARPPLSAPATVLGGEQSNTSIIYRPAESAPVICKVFRQLHHGDNPDVTLQTALAASGSPHVPASVGDVHGEWDDVGQPTGRARGHLAFAQEFLPGVEDAWRVALTAAATDSAFTDEARALGAAVAEVHLSLRELFPREQPSEELVDRITAAWSRRLGIAVAEVPELGAQRAAIEAVYARAQAGAWPELQRIHGDLHLGQVLLVPGRGWVLLDFEGEPLRPMHERCRPDLPARDVAGMLRSFDYVAGSTAIALPERAEAAVAWADAARHAFIDGYVAASGLDLSAYRDLLAAFELDKAVYEAIYEARNRPTWAAIPLHAIMSLLESGPLRASPDASAPDRPEPSTPSMA</sequence>
<dbReference type="InterPro" id="IPR040999">
    <property type="entry name" value="Mak_N_cap"/>
</dbReference>
<dbReference type="GO" id="GO:0005978">
    <property type="term" value="P:glycogen biosynthetic process"/>
    <property type="evidence" value="ECO:0007669"/>
    <property type="project" value="UniProtKB-UniPathway"/>
</dbReference>
<dbReference type="GO" id="GO:0016301">
    <property type="term" value="F:kinase activity"/>
    <property type="evidence" value="ECO:0007669"/>
    <property type="project" value="UniProtKB-KW"/>
</dbReference>
<proteinExistence type="inferred from homology"/>
<evidence type="ECO:0000313" key="19">
    <source>
        <dbReference type="Proteomes" id="UP000293289"/>
    </source>
</evidence>
<dbReference type="Proteomes" id="UP000293289">
    <property type="component" value="Unassembled WGS sequence"/>
</dbReference>
<evidence type="ECO:0000256" key="13">
    <source>
        <dbReference type="ARBA" id="ARBA00031251"/>
    </source>
</evidence>
<dbReference type="RefSeq" id="WP_165391207.1">
    <property type="nucleotide sequence ID" value="NZ_SGWY01000003.1"/>
</dbReference>
<comment type="catalytic activity">
    <reaction evidence="14">
        <text>D-maltose + ATP = alpha-maltose 1-phosphate + ADP + H(+)</text>
        <dbReference type="Rhea" id="RHEA:31915"/>
        <dbReference type="ChEBI" id="CHEBI:15378"/>
        <dbReference type="ChEBI" id="CHEBI:17306"/>
        <dbReference type="ChEBI" id="CHEBI:30616"/>
        <dbReference type="ChEBI" id="CHEBI:63576"/>
        <dbReference type="ChEBI" id="CHEBI:456216"/>
        <dbReference type="EC" id="2.7.1.175"/>
    </reaction>
</comment>
<comment type="similarity">
    <text evidence="2">Belongs to the aminoglycoside phosphotransferase family.</text>
</comment>
<evidence type="ECO:0000259" key="16">
    <source>
        <dbReference type="Pfam" id="PF01636"/>
    </source>
</evidence>
<evidence type="ECO:0000256" key="8">
    <source>
        <dbReference type="ARBA" id="ARBA00022741"/>
    </source>
</evidence>
<dbReference type="InterPro" id="IPR011009">
    <property type="entry name" value="Kinase-like_dom_sf"/>
</dbReference>
<dbReference type="InterPro" id="IPR002575">
    <property type="entry name" value="Aminoglycoside_PTrfase"/>
</dbReference>
<comment type="caution">
    <text evidence="18">The sequence shown here is derived from an EMBL/GenBank/DDBJ whole genome shotgun (WGS) entry which is preliminary data.</text>
</comment>
<evidence type="ECO:0000259" key="17">
    <source>
        <dbReference type="Pfam" id="PF18085"/>
    </source>
</evidence>
<dbReference type="EC" id="2.7.1.175" evidence="4"/>
<evidence type="ECO:0000256" key="5">
    <source>
        <dbReference type="ARBA" id="ARBA00013882"/>
    </source>
</evidence>
<protein>
    <recommendedName>
        <fullName evidence="5">Maltokinase</fullName>
        <ecNumber evidence="4">2.7.1.175</ecNumber>
    </recommendedName>
    <alternativeName>
        <fullName evidence="13">Maltose-1-phosphate synthase</fullName>
    </alternativeName>
</protein>
<evidence type="ECO:0000256" key="14">
    <source>
        <dbReference type="ARBA" id="ARBA00049067"/>
    </source>
</evidence>
<evidence type="ECO:0000256" key="4">
    <source>
        <dbReference type="ARBA" id="ARBA00011962"/>
    </source>
</evidence>
<keyword evidence="12" id="KW-0119">Carbohydrate metabolism</keyword>
<dbReference type="SUPFAM" id="SSF56112">
    <property type="entry name" value="Protein kinase-like (PK-like)"/>
    <property type="match status" value="1"/>
</dbReference>
<feature type="region of interest" description="Disordered" evidence="15">
    <location>
        <begin position="118"/>
        <end position="149"/>
    </location>
</feature>
<evidence type="ECO:0000313" key="18">
    <source>
        <dbReference type="EMBL" id="RZS64498.1"/>
    </source>
</evidence>
<evidence type="ECO:0000256" key="3">
    <source>
        <dbReference type="ARBA" id="ARBA00011245"/>
    </source>
</evidence>
<evidence type="ECO:0000256" key="1">
    <source>
        <dbReference type="ARBA" id="ARBA00004964"/>
    </source>
</evidence>
<gene>
    <name evidence="18" type="ORF">EV187_2885</name>
</gene>
<evidence type="ECO:0000256" key="10">
    <source>
        <dbReference type="ARBA" id="ARBA00022840"/>
    </source>
</evidence>
<dbReference type="Gene3D" id="3.90.1200.10">
    <property type="match status" value="1"/>
</dbReference>
<keyword evidence="10" id="KW-0067">ATP-binding</keyword>
<dbReference type="Pfam" id="PF01636">
    <property type="entry name" value="APH"/>
    <property type="match status" value="1"/>
</dbReference>
<feature type="region of interest" description="Disordered" evidence="15">
    <location>
        <begin position="467"/>
        <end position="486"/>
    </location>
</feature>
<evidence type="ECO:0000256" key="15">
    <source>
        <dbReference type="SAM" id="MobiDB-lite"/>
    </source>
</evidence>
<keyword evidence="7" id="KW-0808">Transferase</keyword>
<evidence type="ECO:0000256" key="6">
    <source>
        <dbReference type="ARBA" id="ARBA00022600"/>
    </source>
</evidence>
<feature type="domain" description="Aminoglycoside phosphotransferase" evidence="16">
    <location>
        <begin position="189"/>
        <end position="384"/>
    </location>
</feature>
<dbReference type="Pfam" id="PF18085">
    <property type="entry name" value="Mak_N_cap"/>
    <property type="match status" value="1"/>
</dbReference>
<keyword evidence="8" id="KW-0547">Nucleotide-binding</keyword>
<evidence type="ECO:0000256" key="12">
    <source>
        <dbReference type="ARBA" id="ARBA00023277"/>
    </source>
</evidence>
<feature type="domain" description="Maltokinase N-terminal cap" evidence="17">
    <location>
        <begin position="11"/>
        <end position="96"/>
    </location>
</feature>
<evidence type="ECO:0000256" key="7">
    <source>
        <dbReference type="ARBA" id="ARBA00022679"/>
    </source>
</evidence>
<dbReference type="EMBL" id="SGWY01000003">
    <property type="protein sequence ID" value="RZS64498.1"/>
    <property type="molecule type" value="Genomic_DNA"/>
</dbReference>
<comment type="pathway">
    <text evidence="1">Glycan biosynthesis; glycogen biosynthesis.</text>
</comment>
<evidence type="ECO:0000256" key="2">
    <source>
        <dbReference type="ARBA" id="ARBA00006219"/>
    </source>
</evidence>
<keyword evidence="11" id="KW-0320">Glycogen biosynthesis</keyword>
<feature type="compositionally biased region" description="Low complexity" evidence="15">
    <location>
        <begin position="136"/>
        <end position="147"/>
    </location>
</feature>
<comment type="subunit">
    <text evidence="3">Monomer.</text>
</comment>
<dbReference type="GO" id="GO:0005524">
    <property type="term" value="F:ATP binding"/>
    <property type="evidence" value="ECO:0007669"/>
    <property type="project" value="UniProtKB-KW"/>
</dbReference>
<keyword evidence="6" id="KW-0321">Glycogen metabolism</keyword>
<organism evidence="18 19">
    <name type="scientific">Agromyces ramosus</name>
    <dbReference type="NCBI Taxonomy" id="33879"/>
    <lineage>
        <taxon>Bacteria</taxon>
        <taxon>Bacillati</taxon>
        <taxon>Actinomycetota</taxon>
        <taxon>Actinomycetes</taxon>
        <taxon>Micrococcales</taxon>
        <taxon>Microbacteriaceae</taxon>
        <taxon>Agromyces</taxon>
    </lineage>
</organism>
<keyword evidence="19" id="KW-1185">Reference proteome</keyword>